<keyword evidence="4" id="KW-1185">Reference proteome</keyword>
<keyword evidence="1" id="KW-0812">Transmembrane</keyword>
<dbReference type="InterPro" id="IPR048428">
    <property type="entry name" value="YobI-NTPase"/>
</dbReference>
<keyword evidence="1" id="KW-0472">Membrane</keyword>
<sequence>MKTLLPRILTKKDDPDSYKAVEELDEVLRNAEEEGIRNIALTGPYGSGKSSVLNTLKQDFKDRRNYLSISLATLQSGSEDNDTGEDESKNSDDKEALNRRIEYSILQQLIYREKASTVPNSRFKRITYFTKKELWGLVLWTIGFIIAFFIAFEPEFAKVDSAYEWLNWGKVNSLFDFLAMGYMLFCSAYVIKYFVQGYSNSKLNKLNLKDGEIDIKEDNSIFNKHLDEILYFFRATEYNVVIIEDLDRFETSDIYLKLRELNQLINESEEIKRHITFVYAVKDDVFDDEHRTKFFDYIITVIPVINPSNSKDILKKQLSEIGLPNNTISDDDLASIAFFIPDMRILTNIVNEFQQYREKLSKTGQPLNMTKLLAMIVYKNYYPKDFAELHRRKGKVYACISQKKAFIEIATKEINDSIAVCNKEIQAYKEAKKWEIVELKKLFLVSLLNQVNSTAVSIRISNQYYTIESIATSDNLFNDLLTQESVSYHYLYNYNSGSASTTSTRINVKSVYQESPYFAKIQLISIEPETLKNRLNNLNKDLRTTSGLKLASILLKYPKVMASDLYMNLGLSEMMNIFLIEGYIDEDYYDYISYFYEGLISPADREYILSIRQLQTPEYNRHIDKIDNFAKELRPNNFITESILNIELLDYFTSNKSRNSKISDFYDRMVDVIETTSKRYDFLGEFYISSHSPGAFLVTYYESRLSSIWKDVIALPNDEKKNNLIISIIQFGGDLNDEIFNWISENYLFIHSQYAYIENDRLRFIIENATFTALMAGNAPLLNNVISEYSYIITKDNLCVVLSTVYDKPETTVQDITLDNIQNCGNDDVKSYLLDEDNFSTTFDCMNIQYNNESLESIEFILNSNLPEDKKRQFLMGQECRRENIIGLTDEQAMLMYECNLIVPTWENVSILYEKYGSNISLVLNFIKSNCDSLSIEKSASGVEKEIELFDLLFGSNEHLTFDEYVSLNKAFRCDVEGDEYLTTLSKERFELLLRNRKIPFDKENIAVLNGTERLSTYLIFWNKKFIENIDWDYMLSAEVCLVLLQSDRFSTEEKLTIIRKAQYPVTQNNESLSNIVLSIFSENLDGISYTIAELRSLIKQSSLLVPKKIIANHVLIALDYNENEFIDVLQSIGDPSFTAISERHKKPKIDKTVPNLELLKTLKNKGFISSAKDEGEYMRPNYFKS</sequence>
<dbReference type="SUPFAM" id="SSF52540">
    <property type="entry name" value="P-loop containing nucleoside triphosphate hydrolases"/>
    <property type="match status" value="1"/>
</dbReference>
<reference evidence="4" key="1">
    <citation type="submission" date="2018-02" db="EMBL/GenBank/DDBJ databases">
        <authorList>
            <person name="Clavel T."/>
            <person name="Strowig T."/>
        </authorList>
    </citation>
    <scope>NUCLEOTIDE SEQUENCE [LARGE SCALE GENOMIC DNA]</scope>
    <source>
        <strain evidence="4">DSM 100764</strain>
    </source>
</reference>
<protein>
    <submittedName>
        <fullName evidence="3">ATP-binding protein</fullName>
    </submittedName>
</protein>
<feature type="transmembrane region" description="Helical" evidence="1">
    <location>
        <begin position="134"/>
        <end position="152"/>
    </location>
</feature>
<keyword evidence="3" id="KW-0067">ATP-binding</keyword>
<evidence type="ECO:0000313" key="3">
    <source>
        <dbReference type="EMBL" id="PWB06739.1"/>
    </source>
</evidence>
<keyword evidence="3" id="KW-0547">Nucleotide-binding</keyword>
<dbReference type="Proteomes" id="UP000244925">
    <property type="component" value="Unassembled WGS sequence"/>
</dbReference>
<gene>
    <name evidence="3" type="ORF">C5O25_09455</name>
</gene>
<dbReference type="GO" id="GO:0005524">
    <property type="term" value="F:ATP binding"/>
    <property type="evidence" value="ECO:0007669"/>
    <property type="project" value="UniProtKB-KW"/>
</dbReference>
<evidence type="ECO:0000259" key="2">
    <source>
        <dbReference type="Pfam" id="PF20693"/>
    </source>
</evidence>
<dbReference type="EMBL" id="PUBV01000020">
    <property type="protein sequence ID" value="PWB06739.1"/>
    <property type="molecule type" value="Genomic_DNA"/>
</dbReference>
<keyword evidence="1" id="KW-1133">Transmembrane helix</keyword>
<feature type="domain" description="YobI-like P-loop NTPase" evidence="2">
    <location>
        <begin position="22"/>
        <end position="397"/>
    </location>
</feature>
<proteinExistence type="predicted"/>
<dbReference type="RefSeq" id="WP_107036498.1">
    <property type="nucleotide sequence ID" value="NZ_CP098825.1"/>
</dbReference>
<dbReference type="Pfam" id="PF20693">
    <property type="entry name" value="YobI-ATPase"/>
    <property type="match status" value="1"/>
</dbReference>
<dbReference type="InterPro" id="IPR027417">
    <property type="entry name" value="P-loop_NTPase"/>
</dbReference>
<comment type="caution">
    <text evidence="3">The sequence shown here is derived from an EMBL/GenBank/DDBJ whole genome shotgun (WGS) entry which is preliminary data.</text>
</comment>
<dbReference type="AlphaFoldDB" id="A0A2V1IVJ1"/>
<accession>A0A2V1IVJ1</accession>
<dbReference type="GeneID" id="93424740"/>
<organism evidence="3 4">
    <name type="scientific">Paramuribaculum intestinale</name>
    <dbReference type="NCBI Taxonomy" id="2094151"/>
    <lineage>
        <taxon>Bacteria</taxon>
        <taxon>Pseudomonadati</taxon>
        <taxon>Bacteroidota</taxon>
        <taxon>Bacteroidia</taxon>
        <taxon>Bacteroidales</taxon>
        <taxon>Muribaculaceae</taxon>
        <taxon>Paramuribaculum</taxon>
    </lineage>
</organism>
<evidence type="ECO:0000313" key="4">
    <source>
        <dbReference type="Proteomes" id="UP000244925"/>
    </source>
</evidence>
<name>A0A2V1IVJ1_9BACT</name>
<evidence type="ECO:0000256" key="1">
    <source>
        <dbReference type="SAM" id="Phobius"/>
    </source>
</evidence>